<dbReference type="Proteomes" id="UP001209803">
    <property type="component" value="Chromosome"/>
</dbReference>
<dbReference type="InterPro" id="IPR035924">
    <property type="entry name" value="FlaG-like_sf"/>
</dbReference>
<dbReference type="RefSeq" id="WP_265684435.1">
    <property type="nucleotide sequence ID" value="NZ_CP120863.1"/>
</dbReference>
<accession>A0ABY8F9H2</accession>
<evidence type="ECO:0008006" key="4">
    <source>
        <dbReference type="Google" id="ProtNLM"/>
    </source>
</evidence>
<proteinExistence type="predicted"/>
<protein>
    <recommendedName>
        <fullName evidence="4">Flagellar protein FlaG</fullName>
    </recommendedName>
</protein>
<gene>
    <name evidence="2" type="ORF">K1718_11035</name>
</gene>
<dbReference type="EMBL" id="CP120863">
    <property type="protein sequence ID" value="WFE91866.1"/>
    <property type="molecule type" value="Genomic_DNA"/>
</dbReference>
<sequence>MLDTGIARPPSPTYTAITPATRAPERNQSAAATELPAEETVTPSSESSGSQRSATYENERSLFEDKAQRLERRNVADPESGSFIYVATNIDTGEVVRQVPSETLRRLRAYAETIDQQQPSPRSQILERTA</sequence>
<evidence type="ECO:0000313" key="3">
    <source>
        <dbReference type="Proteomes" id="UP001209803"/>
    </source>
</evidence>
<evidence type="ECO:0000313" key="2">
    <source>
        <dbReference type="EMBL" id="WFE91866.1"/>
    </source>
</evidence>
<feature type="compositionally biased region" description="Polar residues" evidence="1">
    <location>
        <begin position="41"/>
        <end position="56"/>
    </location>
</feature>
<dbReference type="SUPFAM" id="SSF160214">
    <property type="entry name" value="FlaG-like"/>
    <property type="match status" value="1"/>
</dbReference>
<organism evidence="2 3">
    <name type="scientific">Roseibium porphyridii</name>
    <dbReference type="NCBI Taxonomy" id="2866279"/>
    <lineage>
        <taxon>Bacteria</taxon>
        <taxon>Pseudomonadati</taxon>
        <taxon>Pseudomonadota</taxon>
        <taxon>Alphaproteobacteria</taxon>
        <taxon>Hyphomicrobiales</taxon>
        <taxon>Stappiaceae</taxon>
        <taxon>Roseibium</taxon>
    </lineage>
</organism>
<keyword evidence="3" id="KW-1185">Reference proteome</keyword>
<reference evidence="2 3" key="1">
    <citation type="submission" date="2023-03" db="EMBL/GenBank/DDBJ databases">
        <title>Roseibium porphyridii sp. nov. and Roseibium rhodosorbium sp. nov. isolated from marine algae, Porphyridium cruentum and Rhodosorus marinus, respectively.</title>
        <authorList>
            <person name="Lee M.W."/>
            <person name="Choi B.J."/>
            <person name="Lee J.K."/>
            <person name="Choi D.G."/>
            <person name="Baek J.H."/>
            <person name="Bayburt H."/>
            <person name="Kim J.M."/>
            <person name="Han D.M."/>
            <person name="Kim K.H."/>
            <person name="Jeon C.O."/>
        </authorList>
    </citation>
    <scope>NUCLEOTIDE SEQUENCE [LARGE SCALE GENOMIC DNA]</scope>
    <source>
        <strain evidence="2 3">KMA01</strain>
    </source>
</reference>
<feature type="region of interest" description="Disordered" evidence="1">
    <location>
        <begin position="1"/>
        <end position="63"/>
    </location>
</feature>
<evidence type="ECO:0000256" key="1">
    <source>
        <dbReference type="SAM" id="MobiDB-lite"/>
    </source>
</evidence>
<name>A0ABY8F9H2_9HYPH</name>